<gene>
    <name evidence="1" type="ORF">GGR14_001933</name>
</gene>
<dbReference type="EMBL" id="JACIES010000004">
    <property type="protein sequence ID" value="MBB4026143.1"/>
    <property type="molecule type" value="Genomic_DNA"/>
</dbReference>
<keyword evidence="2" id="KW-1185">Reference proteome</keyword>
<dbReference type="Pfam" id="PF08843">
    <property type="entry name" value="AbiEii"/>
    <property type="match status" value="1"/>
</dbReference>
<organism evidence="1 2">
    <name type="scientific">Butyricimonas faecihominis</name>
    <dbReference type="NCBI Taxonomy" id="1472416"/>
    <lineage>
        <taxon>Bacteria</taxon>
        <taxon>Pseudomonadati</taxon>
        <taxon>Bacteroidota</taxon>
        <taxon>Bacteroidia</taxon>
        <taxon>Bacteroidales</taxon>
        <taxon>Odoribacteraceae</taxon>
        <taxon>Butyricimonas</taxon>
    </lineage>
</organism>
<protein>
    <submittedName>
        <fullName evidence="1">Putative nucleotidyltransferase component of viral defense system</fullName>
    </submittedName>
</protein>
<sequence length="266" mass="31140">MINRSAIQEWGAQVPWTDNAQVEQDLLISRCLVAIFNDNFLRNQLAFRGGTALHKLYLSPQPRYSEDIDLVQITAGPIKSIMSRLGEVLDFMPNKVTKQKRYNNTMLFRMESEIPPVMPIRLKLEINCFEHFTEMGLVEVPFSVGNKWFSGSCKITTYQFAELLGTKLRALYQRKKGRDLFDLYVALKQTDVNPDDVIRCYHKYMRFTVQQPPTYKQFILNMEEKIQDPDFLGDSQLLLRPEISFNPQEAYLVVKERLIDRLSWTR</sequence>
<evidence type="ECO:0000313" key="2">
    <source>
        <dbReference type="Proteomes" id="UP000546007"/>
    </source>
</evidence>
<dbReference type="AlphaFoldDB" id="A0A7W6HW88"/>
<keyword evidence="1" id="KW-0808">Transferase</keyword>
<name>A0A7W6HW88_9BACT</name>
<dbReference type="GO" id="GO:0016740">
    <property type="term" value="F:transferase activity"/>
    <property type="evidence" value="ECO:0007669"/>
    <property type="project" value="UniProtKB-KW"/>
</dbReference>
<dbReference type="InterPro" id="IPR014942">
    <property type="entry name" value="AbiEii"/>
</dbReference>
<proteinExistence type="predicted"/>
<dbReference type="OrthoDB" id="1550603at2"/>
<evidence type="ECO:0000313" key="1">
    <source>
        <dbReference type="EMBL" id="MBB4026143.1"/>
    </source>
</evidence>
<dbReference type="GeneID" id="86891942"/>
<comment type="caution">
    <text evidence="1">The sequence shown here is derived from an EMBL/GenBank/DDBJ whole genome shotgun (WGS) entry which is preliminary data.</text>
</comment>
<reference evidence="1 2" key="1">
    <citation type="submission" date="2020-08" db="EMBL/GenBank/DDBJ databases">
        <title>Genomic Encyclopedia of Type Strains, Phase IV (KMG-IV): sequencing the most valuable type-strain genomes for metagenomic binning, comparative biology and taxonomic classification.</title>
        <authorList>
            <person name="Goeker M."/>
        </authorList>
    </citation>
    <scope>NUCLEOTIDE SEQUENCE [LARGE SCALE GENOMIC DNA]</scope>
    <source>
        <strain evidence="1 2">DSM 105721</strain>
    </source>
</reference>
<dbReference type="Gene3D" id="3.10.450.620">
    <property type="entry name" value="JHP933, nucleotidyltransferase-like core domain"/>
    <property type="match status" value="1"/>
</dbReference>
<accession>A0A7W6HW88</accession>
<dbReference type="RefSeq" id="WP_087419081.1">
    <property type="nucleotide sequence ID" value="NZ_AP028155.1"/>
</dbReference>
<dbReference type="Proteomes" id="UP000546007">
    <property type="component" value="Unassembled WGS sequence"/>
</dbReference>